<dbReference type="Pfam" id="PF11751">
    <property type="entry name" value="PorP_SprF"/>
    <property type="match status" value="1"/>
</dbReference>
<evidence type="ECO:0000313" key="3">
    <source>
        <dbReference type="Proteomes" id="UP000184212"/>
    </source>
</evidence>
<protein>
    <submittedName>
        <fullName evidence="2">Type IX secretion system membrane protein, PorP/SprF family</fullName>
    </submittedName>
</protein>
<dbReference type="Proteomes" id="UP000184212">
    <property type="component" value="Unassembled WGS sequence"/>
</dbReference>
<dbReference type="InterPro" id="IPR019861">
    <property type="entry name" value="PorP/SprF_Bacteroidetes"/>
</dbReference>
<dbReference type="OrthoDB" id="1114455at2"/>
<organism evidence="2 3">
    <name type="scientific">Chryseolinea serpens</name>
    <dbReference type="NCBI Taxonomy" id="947013"/>
    <lineage>
        <taxon>Bacteria</taxon>
        <taxon>Pseudomonadati</taxon>
        <taxon>Bacteroidota</taxon>
        <taxon>Cytophagia</taxon>
        <taxon>Cytophagales</taxon>
        <taxon>Fulvivirgaceae</taxon>
        <taxon>Chryseolinea</taxon>
    </lineage>
</organism>
<keyword evidence="3" id="KW-1185">Reference proteome</keyword>
<feature type="chain" id="PRO_5012409532" evidence="1">
    <location>
        <begin position="22"/>
        <end position="437"/>
    </location>
</feature>
<dbReference type="STRING" id="947013.SAMN04488109_5140"/>
<keyword evidence="1" id="KW-0732">Signal</keyword>
<dbReference type="EMBL" id="FQWQ01000004">
    <property type="protein sequence ID" value="SHH75156.1"/>
    <property type="molecule type" value="Genomic_DNA"/>
</dbReference>
<gene>
    <name evidence="2" type="ORF">SAMN04488109_5140</name>
</gene>
<name>A0A1M5VIS9_9BACT</name>
<dbReference type="AlphaFoldDB" id="A0A1M5VIS9"/>
<evidence type="ECO:0000256" key="1">
    <source>
        <dbReference type="SAM" id="SignalP"/>
    </source>
</evidence>
<dbReference type="NCBIfam" id="TIGR03519">
    <property type="entry name" value="T9SS_PorP_fam"/>
    <property type="match status" value="1"/>
</dbReference>
<feature type="signal peptide" evidence="1">
    <location>
        <begin position="1"/>
        <end position="21"/>
    </location>
</feature>
<reference evidence="2 3" key="1">
    <citation type="submission" date="2016-11" db="EMBL/GenBank/DDBJ databases">
        <authorList>
            <person name="Jaros S."/>
            <person name="Januszkiewicz K."/>
            <person name="Wedrychowicz H."/>
        </authorList>
    </citation>
    <scope>NUCLEOTIDE SEQUENCE [LARGE SCALE GENOMIC DNA]</scope>
    <source>
        <strain evidence="2 3">DSM 24574</strain>
    </source>
</reference>
<sequence length="437" mass="49065">MRYFFNCCFGLLLLCSTSVFAQNYPVYNSFYVNPFLYNPAEALTEYTQIYALYRQQWTNVEGAPTIGALSVTSMMNESRAGVGGKISSYKRGLLNTTDFSLTYAYGIPMGQKNWLFLGLSGGAISNTIDMTKVTDPNDPAIANYLANNFQPAAGFGLLYRSGSGLNVGVALPQMFPSKFNSDASFNSTTVSPSDNVFISIYYKRKVESRIVSKSKGGLKRSVKTQEAIAPLEFYFNYKYSKFGNSQFEFLGKLNLSQHFWIGGSYRLPYGFTGNLGINTSRFLIGYSYEPGNQPQTGFSQGSHEIILGLKLGKPKKFKRVAPVLRSTLVKSPNEKHTARFQETTEDPNAINQTGTEEAKKKYYVVIRMFNDFTAADGYKRKLIGDKFNAEIFYNPADKKYYVHVLETTKASEAHEEVRNLKTYTKLKEARVLIVTTK</sequence>
<evidence type="ECO:0000313" key="2">
    <source>
        <dbReference type="EMBL" id="SHH75156.1"/>
    </source>
</evidence>
<accession>A0A1M5VIS9</accession>
<proteinExistence type="predicted"/>